<feature type="repeat" description="FG-GAP" evidence="4">
    <location>
        <begin position="108"/>
        <end position="165"/>
    </location>
</feature>
<dbReference type="EMBL" id="JAPDFW010000061">
    <property type="protein sequence ID" value="KAJ5076425.1"/>
    <property type="molecule type" value="Genomic_DNA"/>
</dbReference>
<dbReference type="InterPro" id="IPR013517">
    <property type="entry name" value="FG-GAP"/>
</dbReference>
<keyword evidence="3" id="KW-0325">Glycoprotein</keyword>
<evidence type="ECO:0000256" key="2">
    <source>
        <dbReference type="ARBA" id="ARBA00022737"/>
    </source>
</evidence>
<keyword evidence="5" id="KW-0472">Membrane</keyword>
<dbReference type="InterPro" id="IPR013519">
    <property type="entry name" value="Int_alpha_beta-p"/>
</dbReference>
<organism evidence="6 7">
    <name type="scientific">Anaeramoeba ignava</name>
    <name type="common">Anaerobic marine amoeba</name>
    <dbReference type="NCBI Taxonomy" id="1746090"/>
    <lineage>
        <taxon>Eukaryota</taxon>
        <taxon>Metamonada</taxon>
        <taxon>Anaeramoebidae</taxon>
        <taxon>Anaeramoeba</taxon>
    </lineage>
</organism>
<accession>A0A9Q0LR64</accession>
<gene>
    <name evidence="6" type="ORF">M0811_06425</name>
</gene>
<keyword evidence="2" id="KW-0677">Repeat</keyword>
<evidence type="ECO:0000313" key="6">
    <source>
        <dbReference type="EMBL" id="KAJ5076425.1"/>
    </source>
</evidence>
<dbReference type="AlphaFoldDB" id="A0A9Q0LR64"/>
<keyword evidence="5" id="KW-0812">Transmembrane</keyword>
<dbReference type="Gene3D" id="2.130.10.130">
    <property type="entry name" value="Integrin alpha, N-terminal"/>
    <property type="match status" value="4"/>
</dbReference>
<keyword evidence="7" id="KW-1185">Reference proteome</keyword>
<dbReference type="Pfam" id="PF14312">
    <property type="entry name" value="FG-GAP_2"/>
    <property type="match status" value="8"/>
</dbReference>
<dbReference type="SMART" id="SM00191">
    <property type="entry name" value="Int_alpha"/>
    <property type="match status" value="8"/>
</dbReference>
<dbReference type="SUPFAM" id="SSF69318">
    <property type="entry name" value="Integrin alpha N-terminal domain"/>
    <property type="match status" value="1"/>
</dbReference>
<protein>
    <submittedName>
        <fullName evidence="6">Uncharacterized protein</fullName>
    </submittedName>
</protein>
<dbReference type="PANTHER" id="PTHR36220:SF1">
    <property type="entry name" value="GAMMA TUBULIN COMPLEX COMPONENT C-TERMINAL DOMAIN-CONTAINING PROTEIN"/>
    <property type="match status" value="1"/>
</dbReference>
<feature type="repeat" description="FG-GAP" evidence="4">
    <location>
        <begin position="354"/>
        <end position="410"/>
    </location>
</feature>
<dbReference type="PROSITE" id="PS51470">
    <property type="entry name" value="FG_GAP"/>
    <property type="match status" value="2"/>
</dbReference>
<evidence type="ECO:0000256" key="3">
    <source>
        <dbReference type="ARBA" id="ARBA00023180"/>
    </source>
</evidence>
<name>A0A9Q0LR64_ANAIG</name>
<evidence type="ECO:0000256" key="1">
    <source>
        <dbReference type="ARBA" id="ARBA00022729"/>
    </source>
</evidence>
<feature type="transmembrane region" description="Helical" evidence="5">
    <location>
        <begin position="592"/>
        <end position="616"/>
    </location>
</feature>
<evidence type="ECO:0000313" key="7">
    <source>
        <dbReference type="Proteomes" id="UP001149090"/>
    </source>
</evidence>
<dbReference type="PANTHER" id="PTHR36220">
    <property type="entry name" value="UNNAMED PRODUCT"/>
    <property type="match status" value="1"/>
</dbReference>
<proteinExistence type="predicted"/>
<evidence type="ECO:0000256" key="5">
    <source>
        <dbReference type="SAM" id="Phobius"/>
    </source>
</evidence>
<sequence length="636" mass="71165">MLEIIMNKEKLIFSKKMETIWNQSQILIANDGEENDYFGTKQGKAYIFQKNGTIWNQSQILIANDDGNKMIIFGTSVSISNDSNILLIGAFGRKVYIFQNNGNQWNQIQILTSSDGQEYDNFGSSVSISSDSSLILIGAYQADVEDHRSQGKAYIFQKNGNQWYQIQILTSSDGKAGDQFGTSVSISEDTSLILIGSFNAYVDWNNTQGKAYIFQKNGTYWNQIQILISSYEQFESWQMLKNDNKEKLIFSKNEKTIWNQFQILIASDGEANDYFGSSVSISNDGNICWSSFCKFAKLIANDGEAEDQFGYSVFILGKTIAISSPNADGDLNEDQGCVYIFNGNEDGTIWNQTQKLFASDGQDYDQLGFSISISNDSNIMIIGAPYADVGNNEYQGKAYIFQNNGTYWNEIQILISSDGESWDEFGYSVFISSDSSWIIIGAPDANVGSNSEQGKAYIFQKNGNQWNETQILISSDGQEYDSFGWSSSISSDSSWLIIGSIYATDDSNEQQGKVYIFQKNGNQWDQVQSIIETNGFYYDQFGWSVLISDQFAIVGAPSSDSNDFEFIESGNVYVINNIPLPTSSSSSISKTTIIVCSTVIPVVVIIVGVILTIFLIKKRRKQNQEISKDYRELKDN</sequence>
<keyword evidence="1" id="KW-0732">Signal</keyword>
<evidence type="ECO:0000256" key="4">
    <source>
        <dbReference type="PROSITE-ProRule" id="PRU00803"/>
    </source>
</evidence>
<dbReference type="InterPro" id="IPR028994">
    <property type="entry name" value="Integrin_alpha_N"/>
</dbReference>
<comment type="caution">
    <text evidence="6">The sequence shown here is derived from an EMBL/GenBank/DDBJ whole genome shotgun (WGS) entry which is preliminary data.</text>
</comment>
<dbReference type="Proteomes" id="UP001149090">
    <property type="component" value="Unassembled WGS sequence"/>
</dbReference>
<reference evidence="6" key="1">
    <citation type="submission" date="2022-10" db="EMBL/GenBank/DDBJ databases">
        <title>Novel sulphate-reducing endosymbionts in the free-living metamonad Anaeramoeba.</title>
        <authorList>
            <person name="Jerlstrom-Hultqvist J."/>
            <person name="Cepicka I."/>
            <person name="Gallot-Lavallee L."/>
            <person name="Salas-Leiva D."/>
            <person name="Curtis B.A."/>
            <person name="Zahonova K."/>
            <person name="Pipaliya S."/>
            <person name="Dacks J."/>
            <person name="Roger A.J."/>
        </authorList>
    </citation>
    <scope>NUCLEOTIDE SEQUENCE</scope>
    <source>
        <strain evidence="6">BMAN</strain>
    </source>
</reference>
<keyword evidence="5" id="KW-1133">Transmembrane helix</keyword>